<evidence type="ECO:0000256" key="6">
    <source>
        <dbReference type="ARBA" id="ARBA00023004"/>
    </source>
</evidence>
<protein>
    <recommendedName>
        <fullName evidence="8">CcmH/CycL/Ccl2/NrfF N-terminal domain-containing protein</fullName>
    </recommendedName>
</protein>
<dbReference type="CDD" id="cd16378">
    <property type="entry name" value="CcmH_N"/>
    <property type="match status" value="1"/>
</dbReference>
<keyword evidence="4" id="KW-0732">Signal</keyword>
<dbReference type="Pfam" id="PF03918">
    <property type="entry name" value="CcmH"/>
    <property type="match status" value="1"/>
</dbReference>
<accession>A0A381WU02</accession>
<evidence type="ECO:0000259" key="8">
    <source>
        <dbReference type="Pfam" id="PF03918"/>
    </source>
</evidence>
<dbReference type="PANTHER" id="PTHR47870">
    <property type="entry name" value="CYTOCHROME C-TYPE BIOGENESIS PROTEIN CCMH"/>
    <property type="match status" value="1"/>
</dbReference>
<sequence length="115" mass="13396">MFYVFGIGTSIAMDGLTPEQEVLYQAIVQEVRCLVCQNQSIAESNAELAKDLRIEISSQIKDGKTEQEIKDFLLNRYGDFVLYQPSFNKKTFFLWLSPLILLFLIYGWYRKINLN</sequence>
<dbReference type="EMBL" id="UINC01012871">
    <property type="protein sequence ID" value="SVA55960.1"/>
    <property type="molecule type" value="Genomic_DNA"/>
</dbReference>
<evidence type="ECO:0000313" key="9">
    <source>
        <dbReference type="EMBL" id="SVA55960.1"/>
    </source>
</evidence>
<evidence type="ECO:0000256" key="4">
    <source>
        <dbReference type="ARBA" id="ARBA00022729"/>
    </source>
</evidence>
<dbReference type="GO" id="GO:0005886">
    <property type="term" value="C:plasma membrane"/>
    <property type="evidence" value="ECO:0007669"/>
    <property type="project" value="TreeGrafter"/>
</dbReference>
<dbReference type="InterPro" id="IPR051263">
    <property type="entry name" value="C-type_cytochrome_biogenesis"/>
</dbReference>
<evidence type="ECO:0000256" key="5">
    <source>
        <dbReference type="ARBA" id="ARBA00022748"/>
    </source>
</evidence>
<gene>
    <name evidence="9" type="ORF">METZ01_LOCUS108814</name>
</gene>
<keyword evidence="6" id="KW-0408">Iron</keyword>
<evidence type="ECO:0000256" key="7">
    <source>
        <dbReference type="SAM" id="Phobius"/>
    </source>
</evidence>
<keyword evidence="7" id="KW-0472">Membrane</keyword>
<name>A0A381WU02_9ZZZZ</name>
<keyword evidence="3" id="KW-0479">Metal-binding</keyword>
<feature type="transmembrane region" description="Helical" evidence="7">
    <location>
        <begin position="92"/>
        <end position="109"/>
    </location>
</feature>
<comment type="similarity">
    <text evidence="1">Belongs to the CcmH/CycL/Ccl2/NrfF family.</text>
</comment>
<dbReference type="FunFam" id="1.10.8.640:FF:000001">
    <property type="entry name" value="Cytochrome c-type biogenesis protein"/>
    <property type="match status" value="1"/>
</dbReference>
<dbReference type="InterPro" id="IPR038297">
    <property type="entry name" value="CcmH/CycL/NrfF/Ccl2_sf"/>
</dbReference>
<dbReference type="GO" id="GO:0046872">
    <property type="term" value="F:metal ion binding"/>
    <property type="evidence" value="ECO:0007669"/>
    <property type="project" value="UniProtKB-KW"/>
</dbReference>
<organism evidence="9">
    <name type="scientific">marine metagenome</name>
    <dbReference type="NCBI Taxonomy" id="408172"/>
    <lineage>
        <taxon>unclassified sequences</taxon>
        <taxon>metagenomes</taxon>
        <taxon>ecological metagenomes</taxon>
    </lineage>
</organism>
<proteinExistence type="inferred from homology"/>
<keyword evidence="2" id="KW-0349">Heme</keyword>
<dbReference type="AlphaFoldDB" id="A0A381WU02"/>
<dbReference type="InterPro" id="IPR005616">
    <property type="entry name" value="CcmH/CycL/Ccl2/NrfF_N"/>
</dbReference>
<reference evidence="9" key="1">
    <citation type="submission" date="2018-05" db="EMBL/GenBank/DDBJ databases">
        <authorList>
            <person name="Lanie J.A."/>
            <person name="Ng W.-L."/>
            <person name="Kazmierczak K.M."/>
            <person name="Andrzejewski T.M."/>
            <person name="Davidsen T.M."/>
            <person name="Wayne K.J."/>
            <person name="Tettelin H."/>
            <person name="Glass J.I."/>
            <person name="Rusch D."/>
            <person name="Podicherti R."/>
            <person name="Tsui H.-C.T."/>
            <person name="Winkler M.E."/>
        </authorList>
    </citation>
    <scope>NUCLEOTIDE SEQUENCE</scope>
</reference>
<keyword evidence="5" id="KW-0201">Cytochrome c-type biogenesis</keyword>
<keyword evidence="7" id="KW-1133">Transmembrane helix</keyword>
<feature type="domain" description="CcmH/CycL/Ccl2/NrfF N-terminal" evidence="8">
    <location>
        <begin position="17"/>
        <end position="104"/>
    </location>
</feature>
<keyword evidence="7" id="KW-0812">Transmembrane</keyword>
<evidence type="ECO:0000256" key="2">
    <source>
        <dbReference type="ARBA" id="ARBA00022617"/>
    </source>
</evidence>
<dbReference type="GO" id="GO:0017004">
    <property type="term" value="P:cytochrome complex assembly"/>
    <property type="evidence" value="ECO:0007669"/>
    <property type="project" value="UniProtKB-KW"/>
</dbReference>
<dbReference type="PANTHER" id="PTHR47870:SF1">
    <property type="entry name" value="CYTOCHROME C-TYPE BIOGENESIS PROTEIN CCMH"/>
    <property type="match status" value="1"/>
</dbReference>
<dbReference type="Gene3D" id="1.10.8.640">
    <property type="entry name" value="Cytochrome C biogenesis protein"/>
    <property type="match status" value="1"/>
</dbReference>
<evidence type="ECO:0000256" key="3">
    <source>
        <dbReference type="ARBA" id="ARBA00022723"/>
    </source>
</evidence>
<evidence type="ECO:0000256" key="1">
    <source>
        <dbReference type="ARBA" id="ARBA00010342"/>
    </source>
</evidence>